<comment type="caution">
    <text evidence="2">The sequence shown here is derived from an EMBL/GenBank/DDBJ whole genome shotgun (WGS) entry which is preliminary data.</text>
</comment>
<dbReference type="RefSeq" id="WP_023021675.1">
    <property type="nucleotide sequence ID" value="NZ_CP175769.1"/>
</dbReference>
<dbReference type="Pfam" id="PF12028">
    <property type="entry name" value="DUF3515"/>
    <property type="match status" value="2"/>
</dbReference>
<gene>
    <name evidence="2" type="ORF">Q0N36_06335</name>
</gene>
<proteinExistence type="predicted"/>
<organism evidence="2 3">
    <name type="scientific">Corynebacterium kefirresidentii</name>
    <dbReference type="NCBI Taxonomy" id="1979527"/>
    <lineage>
        <taxon>Bacteria</taxon>
        <taxon>Bacillati</taxon>
        <taxon>Actinomycetota</taxon>
        <taxon>Actinomycetes</taxon>
        <taxon>Mycobacteriales</taxon>
        <taxon>Corynebacteriaceae</taxon>
        <taxon>Corynebacterium</taxon>
    </lineage>
</organism>
<accession>A0ABT8Q5S3</accession>
<feature type="transmembrane region" description="Helical" evidence="1">
    <location>
        <begin position="9"/>
        <end position="32"/>
    </location>
</feature>
<keyword evidence="3" id="KW-1185">Reference proteome</keyword>
<sequence>MTSQFNRTAIFISLGLSIVMVLAVLFGAKYVFNNIAKAPVAVSPVESKEADSQACHSFIDSLPDKVMDKPRADIAEPVPSGVAAWAANSEDKVTVRCGVDMPFQYTEYAQTQDLEGEKWYKVRDATPGSNLTTWYAAQRFPIVAVTAPTDAEPGELNDALSALKEKPAPAHKAPLKELKAGDDQRCADIEKALPDSVAEGYHRREVAEKNTFVWSADGREDIVARCGVAKPENYRAGVKLQQVNEIPWFEDTTLAHGTTAGTWFALGRDNYLALHAPQDAAQAALVEIGGVLAKHTAEK</sequence>
<protein>
    <submittedName>
        <fullName evidence="2">DUF3515 domain-containing protein</fullName>
    </submittedName>
</protein>
<dbReference type="EMBL" id="JAUKFM010000004">
    <property type="protein sequence ID" value="MDN8620198.1"/>
    <property type="molecule type" value="Genomic_DNA"/>
</dbReference>
<reference evidence="2" key="1">
    <citation type="submission" date="2023-07" db="EMBL/GenBank/DDBJ databases">
        <title>Insights into the diversity of cutaneous corynebacteria.</title>
        <authorList>
            <person name="Bruggemann H."/>
            <person name="Poehlein A."/>
        </authorList>
    </citation>
    <scope>NUCLEOTIDE SEQUENCE</scope>
    <source>
        <strain evidence="2">P7_F1</strain>
    </source>
</reference>
<keyword evidence="1" id="KW-1133">Transmembrane helix</keyword>
<name>A0ABT8Q5S3_9CORY</name>
<evidence type="ECO:0000313" key="2">
    <source>
        <dbReference type="EMBL" id="MDN8620198.1"/>
    </source>
</evidence>
<evidence type="ECO:0000256" key="1">
    <source>
        <dbReference type="SAM" id="Phobius"/>
    </source>
</evidence>
<evidence type="ECO:0000313" key="3">
    <source>
        <dbReference type="Proteomes" id="UP001174347"/>
    </source>
</evidence>
<dbReference type="Proteomes" id="UP001174347">
    <property type="component" value="Unassembled WGS sequence"/>
</dbReference>
<keyword evidence="1" id="KW-0472">Membrane</keyword>
<keyword evidence="1" id="KW-0812">Transmembrane</keyword>
<dbReference type="InterPro" id="IPR021903">
    <property type="entry name" value="DUF3515"/>
</dbReference>